<dbReference type="InterPro" id="IPR011990">
    <property type="entry name" value="TPR-like_helical_dom_sf"/>
</dbReference>
<organism evidence="9 10">
    <name type="scientific">Winogradskyella pacifica</name>
    <dbReference type="NCBI Taxonomy" id="664642"/>
    <lineage>
        <taxon>Bacteria</taxon>
        <taxon>Pseudomonadati</taxon>
        <taxon>Bacteroidota</taxon>
        <taxon>Flavobacteriia</taxon>
        <taxon>Flavobacteriales</taxon>
        <taxon>Flavobacteriaceae</taxon>
        <taxon>Winogradskyella</taxon>
    </lineage>
</organism>
<evidence type="ECO:0000256" key="6">
    <source>
        <dbReference type="SAM" id="SignalP"/>
    </source>
</evidence>
<dbReference type="PROSITE" id="PS51257">
    <property type="entry name" value="PROKAR_LIPOPROTEIN"/>
    <property type="match status" value="1"/>
</dbReference>
<feature type="domain" description="SusD-like N-terminal" evidence="8">
    <location>
        <begin position="36"/>
        <end position="208"/>
    </location>
</feature>
<dbReference type="Pfam" id="PF14322">
    <property type="entry name" value="SusD-like_3"/>
    <property type="match status" value="1"/>
</dbReference>
<reference evidence="9 10" key="1">
    <citation type="submission" date="2018-07" db="EMBL/GenBank/DDBJ databases">
        <title>Genomic Encyclopedia of Type Strains, Phase III (KMG-III): the genomes of soil and plant-associated and newly described type strains.</title>
        <authorList>
            <person name="Whitman W."/>
        </authorList>
    </citation>
    <scope>NUCLEOTIDE SEQUENCE [LARGE SCALE GENOMIC DNA]</scope>
    <source>
        <strain evidence="9 10">CECT 7948</strain>
    </source>
</reference>
<dbReference type="Pfam" id="PF07980">
    <property type="entry name" value="SusD_RagB"/>
    <property type="match status" value="1"/>
</dbReference>
<dbReference type="GO" id="GO:0009279">
    <property type="term" value="C:cell outer membrane"/>
    <property type="evidence" value="ECO:0007669"/>
    <property type="project" value="UniProtKB-SubCell"/>
</dbReference>
<dbReference type="AlphaFoldDB" id="A0A3D9LNL5"/>
<gene>
    <name evidence="9" type="ORF">DFQ09_109190</name>
</gene>
<dbReference type="Gene3D" id="1.25.40.390">
    <property type="match status" value="1"/>
</dbReference>
<name>A0A3D9LNL5_9FLAO</name>
<evidence type="ECO:0000256" key="1">
    <source>
        <dbReference type="ARBA" id="ARBA00004442"/>
    </source>
</evidence>
<comment type="caution">
    <text evidence="9">The sequence shown here is derived from an EMBL/GenBank/DDBJ whole genome shotgun (WGS) entry which is preliminary data.</text>
</comment>
<evidence type="ECO:0000256" key="4">
    <source>
        <dbReference type="ARBA" id="ARBA00023136"/>
    </source>
</evidence>
<evidence type="ECO:0000256" key="5">
    <source>
        <dbReference type="ARBA" id="ARBA00023237"/>
    </source>
</evidence>
<dbReference type="InterPro" id="IPR012944">
    <property type="entry name" value="SusD_RagB_dom"/>
</dbReference>
<comment type="subcellular location">
    <subcellularLocation>
        <location evidence="1">Cell outer membrane</location>
    </subcellularLocation>
</comment>
<evidence type="ECO:0000259" key="8">
    <source>
        <dbReference type="Pfam" id="PF14322"/>
    </source>
</evidence>
<dbReference type="SUPFAM" id="SSF48452">
    <property type="entry name" value="TPR-like"/>
    <property type="match status" value="1"/>
</dbReference>
<keyword evidence="5" id="KW-0998">Cell outer membrane</keyword>
<dbReference type="Proteomes" id="UP000256919">
    <property type="component" value="Unassembled WGS sequence"/>
</dbReference>
<dbReference type="EMBL" id="QREI01000009">
    <property type="protein sequence ID" value="REE08124.1"/>
    <property type="molecule type" value="Genomic_DNA"/>
</dbReference>
<feature type="signal peptide" evidence="6">
    <location>
        <begin position="1"/>
        <end position="23"/>
    </location>
</feature>
<accession>A0A3D9LNL5</accession>
<dbReference type="InterPro" id="IPR033985">
    <property type="entry name" value="SusD-like_N"/>
</dbReference>
<keyword evidence="3 6" id="KW-0732">Signal</keyword>
<evidence type="ECO:0000313" key="10">
    <source>
        <dbReference type="Proteomes" id="UP000256919"/>
    </source>
</evidence>
<evidence type="ECO:0000256" key="2">
    <source>
        <dbReference type="ARBA" id="ARBA00006275"/>
    </source>
</evidence>
<dbReference type="RefSeq" id="WP_115812400.1">
    <property type="nucleotide sequence ID" value="NZ_QREI01000009.1"/>
</dbReference>
<feature type="chain" id="PRO_5017685218" evidence="6">
    <location>
        <begin position="24"/>
        <end position="488"/>
    </location>
</feature>
<evidence type="ECO:0000313" key="9">
    <source>
        <dbReference type="EMBL" id="REE08124.1"/>
    </source>
</evidence>
<evidence type="ECO:0000259" key="7">
    <source>
        <dbReference type="Pfam" id="PF07980"/>
    </source>
</evidence>
<keyword evidence="4" id="KW-0472">Membrane</keyword>
<protein>
    <submittedName>
        <fullName evidence="9">Putative outer membrane starch-binding protein</fullName>
    </submittedName>
</protein>
<proteinExistence type="inferred from homology"/>
<feature type="domain" description="RagB/SusD" evidence="7">
    <location>
        <begin position="350"/>
        <end position="488"/>
    </location>
</feature>
<dbReference type="OrthoDB" id="630434at2"/>
<evidence type="ECO:0000256" key="3">
    <source>
        <dbReference type="ARBA" id="ARBA00022729"/>
    </source>
</evidence>
<sequence>MKKHIFKILFLFALSLSVSCEDATDILQEGELTEDAAYRSLADVQSGLLGVYAAYAPDGGGNGTGNSLYANAILGDNLKAGLASNGQGAQDYNYVVSFTSGSIPHNIWNNRYVTINFANRVLGVLDRLTFTGQELVEANHIKAQLLAIRALCHFEVVQYYTTDYSNPNTLGAINMDFVPETSDVFERNTVSENLTFIKEDLNTALTLFDPSNATNASPIWISEDFVKFLKLRIALTEGDSSTANITLANELLTDYPLASFGEYIGMYLDVDDTEVIFKLSRVVGDAGVAQLFYFNFPGTGDGFLEMSNELFNLLDAEGGARRQAFVNSASTVVGLNDPANELLINKYPGSAAGQAINDFKMMRASEVQLIKAELQARNNMFADAATTIQELRTARGSATVTPASYTNLNVALTDIMLERRLELCYEGHRWLDIKRVGPELGIGVTRNSVDCASFEGICDISSSDFRFTLAIPQSEINGNTAISQNPQY</sequence>
<keyword evidence="10" id="KW-1185">Reference proteome</keyword>
<comment type="similarity">
    <text evidence="2">Belongs to the SusD family.</text>
</comment>